<sequence length="1526" mass="178708">MLEEEMTLEKEVTDLINKNIETYKINPSRIISDFRGEKQTTDDYRGRQLLELLQNADDAKTSEIGIFLDTENNKLSVANNGEPFDLKGIESLLLANFSPKNKKEFIGNKGLGFRSILNWTTEINVKTKEFVLTFSPDLAKENFEKFIPNYLERTNLIQENKKYLNKGEVPMAILALPKYRNGNLNQEWDTIIELTYDKEIEGEIIEQLKTISPRILLFLNHTNQIEISGAGDLDTLITRSFIKEDKTEIEINEKQWHIEDSGEIAYPDDDEKFYQYKIAWQDDLSDEDSKFFTYFPTEVNTQLPYLIHATFELNQSRNDLLKGDENQFLLLEIAETIGNIALTKIRNEEKSDWQAFQFLEPLYSNSNPKLNTFFEKLLALQNEMEIFPCVDGSYCILENAVFYGDEFSNWVIRNNVGMFFPNLMKPLESNEISGHYYKVYTAKYWLEIIKALDANININERALLIKHLTDSKFNEIHKSDVKLPLLIDNFDKVIPENEQAFMLSKEDIEQYNIPKYVDISFMSGELYEELTAVLENEIQLKRIEKEHQSRPLKRIISQIVNIGSNDITDVIRNIITTSEKQIKEVKGNEQTNIIEGLVNSLFSIYKVNPDRRNSINLNIPLLSKDLEICNAKDLYLGEDFEFGKSTSIIFEGIFSNNDYIIGNDFWGLEEDGIGYLENFFIWLGVNRITRKNQVRNYLDRYEENQFTKFVFNNTHWPENKSHKEYQVTEILNFNSLVENTQFSIEILIAWILKDPDLLRQLNFENDDNFSYKYNTKTTPINYKPSYIYYQIKELYLNKINKQFIVDSEFPKELGYDAIDFEHRVFKKLGILESDIITILNQLQISLTFNDLGVEDVFQIIKDLPETDLEGKYARKVYNLAFKYFKTKEDVDFSMIDKEYKLLAKNKNIKEYKNINKVYYSDNSTLPSKISEEFWMFDFPKRAGESQISKYFGVKTFKDVQLKIKEETIVQSNVFSEFEAWFNKTKPFILAYRLSSIKNSIEKSQAHDLKYNKINIVSSLMYEIENGEEKQLLPGEFLPQPNDKGYYLCVEQNSTLENLKDTPSVCEAFAEILCMIFKVNDHKDDYRAIFKDRKSLRDSKYLIDVKSLIESFSLAQELLGISSSEIDFWRKIYQFWDVDFPENLSDSTELSNKIATDLGFEVSKKYLNIDFENLDSIEGVDFLKDITEHFKIPLTEVFAPLSNGAINYHKSNFETTIRDNKKYFDSCLWEELNANPKKQKNLINFQEKYEDIINSKEIENLLFEHRFELEVNYLQFLKAEVKRIFDIELLEEQTTIILLQPENQEILNENKIEEAEIEDPQIRSLLYFKGNVAKLKLALEVENQESTDIELDDNPTEKITGEIIYSSSSKIVPKAPTNKGVKRGGWNHSDKDTKRNKKAGKKAEERVYNSLMDSEDVVEVEWVSSFSNTSDKSDNKHYDIRYKPVNSASWKYLEVKSFNGSYFHLSQSEKEEGIKRGKDFEIALVLDDKIHILEDYFKEDIDFENNKFFYATPADYIITLKLKKENE</sequence>
<name>A0A4Y8ATC7_9FLAO</name>
<gene>
    <name evidence="2" type="ORF">E2488_06285</name>
</gene>
<comment type="caution">
    <text evidence="2">The sequence shown here is derived from an EMBL/GenBank/DDBJ whole genome shotgun (WGS) entry which is preliminary data.</text>
</comment>
<dbReference type="Proteomes" id="UP000298517">
    <property type="component" value="Unassembled WGS sequence"/>
</dbReference>
<dbReference type="OrthoDB" id="7782105at2"/>
<dbReference type="PANTHER" id="PTHR32387:SF0">
    <property type="entry name" value="PROTEIN NO VEIN"/>
    <property type="match status" value="1"/>
</dbReference>
<protein>
    <submittedName>
        <fullName evidence="2">Uncharacterized protein</fullName>
    </submittedName>
</protein>
<evidence type="ECO:0000256" key="1">
    <source>
        <dbReference type="SAM" id="MobiDB-lite"/>
    </source>
</evidence>
<dbReference type="InterPro" id="IPR036890">
    <property type="entry name" value="HATPase_C_sf"/>
</dbReference>
<dbReference type="InterPro" id="IPR052957">
    <property type="entry name" value="Auxin_embryo_med"/>
</dbReference>
<dbReference type="Gene3D" id="3.30.565.10">
    <property type="entry name" value="Histidine kinase-like ATPase, C-terminal domain"/>
    <property type="match status" value="1"/>
</dbReference>
<dbReference type="SUPFAM" id="SSF55874">
    <property type="entry name" value="ATPase domain of HSP90 chaperone/DNA topoisomerase II/histidine kinase"/>
    <property type="match status" value="1"/>
</dbReference>
<accession>A0A4Y8ATC7</accession>
<proteinExistence type="predicted"/>
<dbReference type="PANTHER" id="PTHR32387">
    <property type="entry name" value="WU:FJ29H11"/>
    <property type="match status" value="1"/>
</dbReference>
<dbReference type="NCBIfam" id="NF047352">
    <property type="entry name" value="P_loop_sacsin"/>
    <property type="match status" value="1"/>
</dbReference>
<evidence type="ECO:0000313" key="3">
    <source>
        <dbReference type="Proteomes" id="UP000298517"/>
    </source>
</evidence>
<reference evidence="2 3" key="1">
    <citation type="journal article" date="2011" name="J. Microbiol.">
        <title>Gramella jeungdoensis sp. nov., isolated from a solar saltern in Korea.</title>
        <authorList>
            <person name="Joung Y."/>
            <person name="Kim H."/>
            <person name="Jang T."/>
            <person name="Ahn T.S."/>
            <person name="Joh K."/>
        </authorList>
    </citation>
    <scope>NUCLEOTIDE SEQUENCE [LARGE SCALE GENOMIC DNA]</scope>
    <source>
        <strain evidence="2 3">KCTC 23123</strain>
    </source>
</reference>
<dbReference type="EMBL" id="SNQI01000002">
    <property type="protein sequence ID" value="TEW75127.1"/>
    <property type="molecule type" value="Genomic_DNA"/>
</dbReference>
<dbReference type="RefSeq" id="WP_134247497.1">
    <property type="nucleotide sequence ID" value="NZ_SNQI01000002.1"/>
</dbReference>
<organism evidence="2 3">
    <name type="scientific">Gramella jeungdoensis</name>
    <dbReference type="NCBI Taxonomy" id="708091"/>
    <lineage>
        <taxon>Bacteria</taxon>
        <taxon>Pseudomonadati</taxon>
        <taxon>Bacteroidota</taxon>
        <taxon>Flavobacteriia</taxon>
        <taxon>Flavobacteriales</taxon>
        <taxon>Flavobacteriaceae</taxon>
        <taxon>Christiangramia</taxon>
    </lineage>
</organism>
<evidence type="ECO:0000313" key="2">
    <source>
        <dbReference type="EMBL" id="TEW75127.1"/>
    </source>
</evidence>
<keyword evidence="3" id="KW-1185">Reference proteome</keyword>
<feature type="region of interest" description="Disordered" evidence="1">
    <location>
        <begin position="1375"/>
        <end position="1403"/>
    </location>
</feature>